<evidence type="ECO:0000313" key="1">
    <source>
        <dbReference type="EMBL" id="ELY63587.1"/>
    </source>
</evidence>
<dbReference type="AlphaFoldDB" id="L9XPZ4"/>
<name>L9XPZ4_9EURY</name>
<proteinExistence type="predicted"/>
<protein>
    <submittedName>
        <fullName evidence="1">ISH9-type transposase ISHwa3</fullName>
    </submittedName>
</protein>
<reference evidence="1 2" key="1">
    <citation type="journal article" date="2014" name="PLoS Genet.">
        <title>Phylogenetically driven sequencing of extremely halophilic archaea reveals strategies for static and dynamic osmo-response.</title>
        <authorList>
            <person name="Becker E.A."/>
            <person name="Seitzer P.M."/>
            <person name="Tritt A."/>
            <person name="Larsen D."/>
            <person name="Krusor M."/>
            <person name="Yao A.I."/>
            <person name="Wu D."/>
            <person name="Madern D."/>
            <person name="Eisen J.A."/>
            <person name="Darling A.E."/>
            <person name="Facciotti M.T."/>
        </authorList>
    </citation>
    <scope>NUCLEOTIDE SEQUENCE [LARGE SCALE GENOMIC DNA]</scope>
    <source>
        <strain evidence="1 2">DSM 18795</strain>
    </source>
</reference>
<evidence type="ECO:0000313" key="2">
    <source>
        <dbReference type="Proteomes" id="UP000011531"/>
    </source>
</evidence>
<gene>
    <name evidence="1" type="ORF">C492_07010</name>
</gene>
<keyword evidence="2" id="KW-1185">Reference proteome</keyword>
<organism evidence="1 2">
    <name type="scientific">Natronococcus jeotgali DSM 18795</name>
    <dbReference type="NCBI Taxonomy" id="1227498"/>
    <lineage>
        <taxon>Archaea</taxon>
        <taxon>Methanobacteriati</taxon>
        <taxon>Methanobacteriota</taxon>
        <taxon>Stenosarchaea group</taxon>
        <taxon>Halobacteria</taxon>
        <taxon>Halobacteriales</taxon>
        <taxon>Natrialbaceae</taxon>
        <taxon>Natronococcus</taxon>
    </lineage>
</organism>
<comment type="caution">
    <text evidence="1">The sequence shown here is derived from an EMBL/GenBank/DDBJ whole genome shotgun (WGS) entry which is preliminary data.</text>
</comment>
<dbReference type="Proteomes" id="UP000011531">
    <property type="component" value="Unassembled WGS sequence"/>
</dbReference>
<sequence>MTKTINFAVKRSHGVAERARTWYQEFREIDLMCVVYNIKQAVKQ</sequence>
<dbReference type="EMBL" id="AOIA01000041">
    <property type="protein sequence ID" value="ELY63587.1"/>
    <property type="molecule type" value="Genomic_DNA"/>
</dbReference>
<accession>L9XPZ4</accession>